<keyword evidence="3" id="KW-1185">Reference proteome</keyword>
<evidence type="ECO:0008006" key="4">
    <source>
        <dbReference type="Google" id="ProtNLM"/>
    </source>
</evidence>
<dbReference type="AlphaFoldDB" id="W2TIL4"/>
<evidence type="ECO:0000313" key="2">
    <source>
        <dbReference type="EMBL" id="ETN81006.1"/>
    </source>
</evidence>
<dbReference type="Proteomes" id="UP000053676">
    <property type="component" value="Unassembled WGS sequence"/>
</dbReference>
<organism evidence="2 3">
    <name type="scientific">Necator americanus</name>
    <name type="common">Human hookworm</name>
    <dbReference type="NCBI Taxonomy" id="51031"/>
    <lineage>
        <taxon>Eukaryota</taxon>
        <taxon>Metazoa</taxon>
        <taxon>Ecdysozoa</taxon>
        <taxon>Nematoda</taxon>
        <taxon>Chromadorea</taxon>
        <taxon>Rhabditida</taxon>
        <taxon>Rhabditina</taxon>
        <taxon>Rhabditomorpha</taxon>
        <taxon>Strongyloidea</taxon>
        <taxon>Ancylostomatidae</taxon>
        <taxon>Bunostominae</taxon>
        <taxon>Necator</taxon>
    </lineage>
</organism>
<evidence type="ECO:0000313" key="3">
    <source>
        <dbReference type="Proteomes" id="UP000053676"/>
    </source>
</evidence>
<gene>
    <name evidence="2" type="ORF">NECAME_08808</name>
</gene>
<evidence type="ECO:0000256" key="1">
    <source>
        <dbReference type="SAM" id="MobiDB-lite"/>
    </source>
</evidence>
<accession>W2TIL4</accession>
<dbReference type="EMBL" id="KI658882">
    <property type="protein sequence ID" value="ETN81006.1"/>
    <property type="molecule type" value="Genomic_DNA"/>
</dbReference>
<proteinExistence type="predicted"/>
<feature type="region of interest" description="Disordered" evidence="1">
    <location>
        <begin position="131"/>
        <end position="162"/>
    </location>
</feature>
<sequence>MQDGLNCSGANFSAGSYLVAYARGAAPSDEAQFASCSIGCSASDITVRAKHWTSENVLLQVCLRESFPNAGVVHNPLLNCQEFPASDGLTATELVLPKTSLVDIVFVASNFIGENGDVAILNDIEVSYDRNGPECEETNDEQLQNSVSQPQPLPPPRPTETQHQGDYYAATFLFPREMAGLEASTEPFTEKSRLRFQYYEGTHGVQLKGCCSSIETCPFSSDKFVSVSDRVWKTASFRCPKGTDKVIFLCENTRTNQGACAIDDLGMVESEGSLKDVRPLC</sequence>
<dbReference type="OrthoDB" id="5812896at2759"/>
<reference evidence="3" key="1">
    <citation type="journal article" date="2014" name="Nat. Genet.">
        <title>Genome of the human hookworm Necator americanus.</title>
        <authorList>
            <person name="Tang Y.T."/>
            <person name="Gao X."/>
            <person name="Rosa B.A."/>
            <person name="Abubucker S."/>
            <person name="Hallsworth-Pepin K."/>
            <person name="Martin J."/>
            <person name="Tyagi R."/>
            <person name="Heizer E."/>
            <person name="Zhang X."/>
            <person name="Bhonagiri-Palsikar V."/>
            <person name="Minx P."/>
            <person name="Warren W.C."/>
            <person name="Wang Q."/>
            <person name="Zhan B."/>
            <person name="Hotez P.J."/>
            <person name="Sternberg P.W."/>
            <person name="Dougall A."/>
            <person name="Gaze S.T."/>
            <person name="Mulvenna J."/>
            <person name="Sotillo J."/>
            <person name="Ranganathan S."/>
            <person name="Rabelo E.M."/>
            <person name="Wilson R.K."/>
            <person name="Felgner P.L."/>
            <person name="Bethony J."/>
            <person name="Hawdon J.M."/>
            <person name="Gasser R.B."/>
            <person name="Loukas A."/>
            <person name="Mitreva M."/>
        </authorList>
    </citation>
    <scope>NUCLEOTIDE SEQUENCE [LARGE SCALE GENOMIC DNA]</scope>
</reference>
<dbReference type="KEGG" id="nai:NECAME_08808"/>
<name>W2TIL4_NECAM</name>
<dbReference type="STRING" id="51031.W2TIL4"/>
<dbReference type="OMA" id="CAGDNIR"/>
<protein>
    <recommendedName>
        <fullName evidence="4">MAM domain-containing protein</fullName>
    </recommendedName>
</protein>